<dbReference type="SUPFAM" id="SSF48065">
    <property type="entry name" value="DBL homology domain (DH-domain)"/>
    <property type="match status" value="1"/>
</dbReference>
<feature type="compositionally biased region" description="Polar residues" evidence="3">
    <location>
        <begin position="1402"/>
        <end position="1415"/>
    </location>
</feature>
<dbReference type="CDD" id="cd06224">
    <property type="entry name" value="REM"/>
    <property type="match status" value="1"/>
</dbReference>
<dbReference type="PROSITE" id="PS50009">
    <property type="entry name" value="RASGEF_CAT"/>
    <property type="match status" value="1"/>
</dbReference>
<proteinExistence type="predicted"/>
<dbReference type="InterPro" id="IPR001895">
    <property type="entry name" value="RASGEF_cat_dom"/>
</dbReference>
<dbReference type="InterPro" id="IPR035899">
    <property type="entry name" value="DBL_dom_sf"/>
</dbReference>
<dbReference type="Proteomes" id="UP000095284">
    <property type="component" value="Unplaced"/>
</dbReference>
<dbReference type="PROSITE" id="PS50212">
    <property type="entry name" value="RASGEF_NTER"/>
    <property type="match status" value="1"/>
</dbReference>
<dbReference type="Gene3D" id="1.10.840.10">
    <property type="entry name" value="Ras guanine-nucleotide exchange factors catalytic domain"/>
    <property type="match status" value="1"/>
</dbReference>
<dbReference type="GO" id="GO:0046982">
    <property type="term" value="F:protein heterodimerization activity"/>
    <property type="evidence" value="ECO:0007669"/>
    <property type="project" value="InterPro"/>
</dbReference>
<feature type="domain" description="DH" evidence="6">
    <location>
        <begin position="227"/>
        <end position="423"/>
    </location>
</feature>
<dbReference type="SUPFAM" id="SSF48366">
    <property type="entry name" value="Ras GEF"/>
    <property type="match status" value="1"/>
</dbReference>
<dbReference type="PANTHER" id="PTHR23113:SF363">
    <property type="entry name" value="PROTEIN SON OF SEVENLESS"/>
    <property type="match status" value="1"/>
</dbReference>
<reference evidence="9" key="1">
    <citation type="submission" date="2016-11" db="UniProtKB">
        <authorList>
            <consortium name="WormBaseParasite"/>
        </authorList>
    </citation>
    <scope>IDENTIFICATION</scope>
</reference>
<dbReference type="InterPro" id="IPR036964">
    <property type="entry name" value="RASGEF_cat_dom_sf"/>
</dbReference>
<feature type="domain" description="N-terminal Ras-GEF" evidence="7">
    <location>
        <begin position="629"/>
        <end position="804"/>
    </location>
</feature>
<accession>A0A1I7RRP9</accession>
<feature type="region of interest" description="Disordered" evidence="3">
    <location>
        <begin position="1097"/>
        <end position="1186"/>
    </location>
</feature>
<organism evidence="8 9">
    <name type="scientific">Bursaphelenchus xylophilus</name>
    <name type="common">Pinewood nematode worm</name>
    <name type="synonym">Aphelenchoides xylophilus</name>
    <dbReference type="NCBI Taxonomy" id="6326"/>
    <lineage>
        <taxon>Eukaryota</taxon>
        <taxon>Metazoa</taxon>
        <taxon>Ecdysozoa</taxon>
        <taxon>Nematoda</taxon>
        <taxon>Chromadorea</taxon>
        <taxon>Rhabditida</taxon>
        <taxon>Tylenchina</taxon>
        <taxon>Tylenchomorpha</taxon>
        <taxon>Aphelenchoidea</taxon>
        <taxon>Aphelenchoididae</taxon>
        <taxon>Bursaphelenchus</taxon>
    </lineage>
</organism>
<dbReference type="SMART" id="SM00147">
    <property type="entry name" value="RasGEF"/>
    <property type="match status" value="1"/>
</dbReference>
<dbReference type="SUPFAM" id="SSF50729">
    <property type="entry name" value="PH domain-like"/>
    <property type="match status" value="1"/>
</dbReference>
<evidence type="ECO:0000259" key="7">
    <source>
        <dbReference type="PROSITE" id="PS50212"/>
    </source>
</evidence>
<dbReference type="Gene3D" id="1.10.20.10">
    <property type="entry name" value="Histone, subunit A"/>
    <property type="match status" value="1"/>
</dbReference>
<feature type="domain" description="Ras-GEF" evidence="5">
    <location>
        <begin position="852"/>
        <end position="1104"/>
    </location>
</feature>
<evidence type="ECO:0000259" key="5">
    <source>
        <dbReference type="PROSITE" id="PS50009"/>
    </source>
</evidence>
<dbReference type="InterPro" id="IPR023578">
    <property type="entry name" value="Ras_GEF_dom_sf"/>
</dbReference>
<dbReference type="GO" id="GO:0007265">
    <property type="term" value="P:Ras protein signal transduction"/>
    <property type="evidence" value="ECO:0007669"/>
    <property type="project" value="TreeGrafter"/>
</dbReference>
<dbReference type="Pfam" id="PF00617">
    <property type="entry name" value="RasGEF"/>
    <property type="match status" value="1"/>
</dbReference>
<feature type="domain" description="PH" evidence="4">
    <location>
        <begin position="465"/>
        <end position="579"/>
    </location>
</feature>
<dbReference type="InterPro" id="IPR011993">
    <property type="entry name" value="PH-like_dom_sf"/>
</dbReference>
<dbReference type="Gene3D" id="6.10.250.3060">
    <property type="match status" value="1"/>
</dbReference>
<dbReference type="PANTHER" id="PTHR23113">
    <property type="entry name" value="GUANINE NUCLEOTIDE EXCHANGE FACTOR"/>
    <property type="match status" value="1"/>
</dbReference>
<dbReference type="PROSITE" id="PS50003">
    <property type="entry name" value="PH_DOMAIN"/>
    <property type="match status" value="1"/>
</dbReference>
<dbReference type="PROSITE" id="PS50010">
    <property type="entry name" value="DH_2"/>
    <property type="match status" value="1"/>
</dbReference>
<dbReference type="InterPro" id="IPR000219">
    <property type="entry name" value="DH_dom"/>
</dbReference>
<dbReference type="Pfam" id="PF00618">
    <property type="entry name" value="RasGEF_N"/>
    <property type="match status" value="1"/>
</dbReference>
<evidence type="ECO:0000313" key="8">
    <source>
        <dbReference type="Proteomes" id="UP000095284"/>
    </source>
</evidence>
<dbReference type="SMART" id="SM00233">
    <property type="entry name" value="PH"/>
    <property type="match status" value="1"/>
</dbReference>
<evidence type="ECO:0000313" key="9">
    <source>
        <dbReference type="WBParaSite" id="BXY_0339600.1"/>
    </source>
</evidence>
<keyword evidence="1 2" id="KW-0344">Guanine-nucleotide releasing factor</keyword>
<dbReference type="Pfam" id="PF22697">
    <property type="entry name" value="SOS1_NGEF_PH"/>
    <property type="match status" value="1"/>
</dbReference>
<evidence type="ECO:0000256" key="1">
    <source>
        <dbReference type="ARBA" id="ARBA00022658"/>
    </source>
</evidence>
<feature type="region of interest" description="Disordered" evidence="3">
    <location>
        <begin position="1215"/>
        <end position="1458"/>
    </location>
</feature>
<dbReference type="InterPro" id="IPR001849">
    <property type="entry name" value="PH_domain"/>
</dbReference>
<dbReference type="InterPro" id="IPR009072">
    <property type="entry name" value="Histone-fold"/>
</dbReference>
<evidence type="ECO:0000256" key="3">
    <source>
        <dbReference type="SAM" id="MobiDB-lite"/>
    </source>
</evidence>
<dbReference type="SMART" id="SM00229">
    <property type="entry name" value="RasGEFN"/>
    <property type="match status" value="1"/>
</dbReference>
<dbReference type="GO" id="GO:0005886">
    <property type="term" value="C:plasma membrane"/>
    <property type="evidence" value="ECO:0007669"/>
    <property type="project" value="TreeGrafter"/>
</dbReference>
<sequence length="1458" mass="166113">MAASGGSESQQNDERHLLMEKLNQQCKDLFVDRIYLTCNQTHPGMGLEREAMLFISDVLIHILGEILRQKPESRTDLMDKVRATFPSTLESFVMKHHDPKEELPGLFSKSRSKEAKSLNSTFTRLQTIVKENNPHRLDDNATMEIMAILEYINYLIINWSGTYVNKMMDDNRTITLSALRTALNADRDLADLVDGLMGESDYDDVEKENAVIRETMPAKLSTADANQYEKICRTFCKDEKSFIEDVSTIVNVFKRRLEQGIGTDATGKRLLTSVFGNVGEIYELAIKIHRTIDEGMEMTDPPCIGAGFIELVEGMEFEAFVNFASIFEGNIHQKVIHLIQEPKYKTFFDLEDRTYSSLPTGQTFRMAVKYVLPALLYTVVAHFYTYLKYIKLLYKSSLSEMDREDLYNCEVLLVQVSKQLPALNNLEKHGHRFKKETSWPVGIIPRIQKSIDGWVGKNIGSQCYAFIREGDLQKVRHSPTLADNILRGKSSTERHIFLFDNILVVTKTIKQNKGDVYKYKDQFDIRKADIIDLPDDEDLKNAFRIRAATKGSDVKEITLFCHTVEERDDWMTSLIEMQTASILHRMRDSYQKEEEKRVPLMIPTPAEYRYAEPDMDENIIFEDYTHNSGVPVVRSGTILKLVERLTYPHYVDSEFVKTFMTTYRSFCSSTDLMDYLIERFSIPVPQVFAHLDQQFTTPIQAIKSGGPLAGRYDTVQSHGWQTYNQISPANLEQAFHRFREEYQKPIQHKVMQIMNHWVRYHSYDFCDPDLCKKMKEFLNGNVIKLSNNQKKWAAKILDALERKQKEADPSSPTEDRVEENKVEIAFSQDVPEIVWHTAKQGDIDNYDILTLHPLEIGRQVTLLHFYLYRAIKPIELVDAAWTKQDEKYKKSPQLLKLIDHSTKLTYWVAKSIVETKSMEERVEIFSRVLEIMCVFEELNNFNGVVAFYSALNCSSVFRLKDSQSRLDKEKQAWYGRFQKLCDPHWKEMLQRLRSINPPCVPFAGTYLSQIFFFKTGRSTYHQADNDLHDNDPEAHNRKLVSFMKCRKIAAVIREIQMYQNQPYALQVEPSIRQFFEQIDPLEGFSDKDDFETYLYNKSKELEPREGTNTDNTKPKHSQEELKSPGIKPSKTNSNFQRSRSHNAYHSHTMPAPFPHKPAPKSNLTSPVQKSPPALNPTDENPFAIVDISPGHHPKWVGDAHGRINQAFTSEYISAQPPHSAGVCSSSSPSDHRSPSSANTSSTPTSSRRFPPAPLSSHETRFAFPPVHPQASSKMNPKALPAVTNATFTLSQPPLRKDVTGSSQTLPLRKPPAPNPSSPPLSVPLMGRKEESEIRQDFSASLDDPPGIPPRQNHHIDSRSPSPRSPTVSLMVPLPSSAGGRSEHSVTSDEARAPPRPPKPTGLSRNPSSAGMNGPSNEEMRAPPLPPKPRLASQDARPSPQDPQSLDAPPLPPKPKHKS</sequence>
<dbReference type="InterPro" id="IPR055251">
    <property type="entry name" value="SOS1_NGEF_PH"/>
</dbReference>
<dbReference type="InterPro" id="IPR000651">
    <property type="entry name" value="Ras-like_Gua-exchang_fac_N"/>
</dbReference>
<feature type="compositionally biased region" description="Basic and acidic residues" evidence="3">
    <location>
        <begin position="1380"/>
        <end position="1392"/>
    </location>
</feature>
<dbReference type="InterPro" id="IPR008937">
    <property type="entry name" value="Ras-like_GEF"/>
</dbReference>
<dbReference type="SUPFAM" id="SSF47113">
    <property type="entry name" value="Histone-fold"/>
    <property type="match status" value="1"/>
</dbReference>
<dbReference type="Gene3D" id="1.20.900.10">
    <property type="entry name" value="Dbl homology (DH) domain"/>
    <property type="match status" value="1"/>
</dbReference>
<feature type="compositionally biased region" description="Low complexity" evidence="3">
    <location>
        <begin position="1224"/>
        <end position="1249"/>
    </location>
</feature>
<evidence type="ECO:0000256" key="2">
    <source>
        <dbReference type="PROSITE-ProRule" id="PRU00168"/>
    </source>
</evidence>
<feature type="compositionally biased region" description="Basic and acidic residues" evidence="3">
    <location>
        <begin position="1097"/>
        <end position="1122"/>
    </location>
</feature>
<evidence type="ECO:0000259" key="6">
    <source>
        <dbReference type="PROSITE" id="PS50010"/>
    </source>
</evidence>
<dbReference type="eggNOG" id="KOG3417">
    <property type="taxonomic scope" value="Eukaryota"/>
</dbReference>
<dbReference type="GO" id="GO:0005085">
    <property type="term" value="F:guanyl-nucleotide exchange factor activity"/>
    <property type="evidence" value="ECO:0007669"/>
    <property type="project" value="UniProtKB-KW"/>
</dbReference>
<dbReference type="SMART" id="SM00325">
    <property type="entry name" value="RhoGEF"/>
    <property type="match status" value="1"/>
</dbReference>
<dbReference type="WBParaSite" id="BXY_0339600.1">
    <property type="protein sequence ID" value="BXY_0339600.1"/>
    <property type="gene ID" value="BXY_0339600"/>
</dbReference>
<dbReference type="CDD" id="cd00155">
    <property type="entry name" value="RasGEF"/>
    <property type="match status" value="1"/>
</dbReference>
<protein>
    <submittedName>
        <fullName evidence="9">Cilia- and flagella-associated protein 206</fullName>
    </submittedName>
</protein>
<feature type="compositionally biased region" description="Pro residues" evidence="3">
    <location>
        <begin position="1308"/>
        <end position="1321"/>
    </location>
</feature>
<feature type="compositionally biased region" description="Basic and acidic residues" evidence="3">
    <location>
        <begin position="1326"/>
        <end position="1335"/>
    </location>
</feature>
<name>A0A1I7RRP9_BURXY</name>
<dbReference type="Gene3D" id="1.20.870.10">
    <property type="entry name" value="Son of sevenless (SoS) protein Chain: S domain 1"/>
    <property type="match status" value="1"/>
</dbReference>
<evidence type="ECO:0000259" key="4">
    <source>
        <dbReference type="PROSITE" id="PS50003"/>
    </source>
</evidence>
<dbReference type="Gene3D" id="2.30.29.30">
    <property type="entry name" value="Pleckstrin-homology domain (PH domain)/Phosphotyrosine-binding domain (PTB)"/>
    <property type="match status" value="1"/>
</dbReference>